<dbReference type="Pfam" id="PF14310">
    <property type="entry name" value="Fn3-like"/>
    <property type="match status" value="1"/>
</dbReference>
<dbReference type="EMBL" id="SHLA01000001">
    <property type="protein sequence ID" value="RZU63711.1"/>
    <property type="molecule type" value="Genomic_DNA"/>
</dbReference>
<accession>A0A4Q8AIF7</accession>
<sequence length="204" mass="21543">VLMPWLDDVDAVLIAGLPGQEGGHAIAAVLTGELEPTGRLVTTYPAADGAAPAWNTTPGEDLGLEYADGVAIGYRGYDASAELEPLFWLGHGLGYGSWEYDDVALAGAAGSLAVDVRVRNTSARDSRETVQVYYRPADATQPVRLAGYQGVQVAAGADATVRVECDARLFRRWDAQANTWAELNGGELIVARGLGDVRGRVELG</sequence>
<dbReference type="Gene3D" id="3.40.50.1700">
    <property type="entry name" value="Glycoside hydrolase family 3 C-terminal domain"/>
    <property type="match status" value="1"/>
</dbReference>
<comment type="similarity">
    <text evidence="1">Belongs to the glycosyl hydrolase 3 family.</text>
</comment>
<dbReference type="PANTHER" id="PTHR42715:SF10">
    <property type="entry name" value="BETA-GLUCOSIDASE"/>
    <property type="match status" value="1"/>
</dbReference>
<comment type="caution">
    <text evidence="4">The sequence shown here is derived from an EMBL/GenBank/DDBJ whole genome shotgun (WGS) entry which is preliminary data.</text>
</comment>
<gene>
    <name evidence="4" type="ORF">EV380_3335</name>
</gene>
<dbReference type="InterPro" id="IPR013783">
    <property type="entry name" value="Ig-like_fold"/>
</dbReference>
<feature type="domain" description="Fibronectin type III-like" evidence="3">
    <location>
        <begin position="128"/>
        <end position="194"/>
    </location>
</feature>
<feature type="non-terminal residue" evidence="4">
    <location>
        <position position="1"/>
    </location>
</feature>
<evidence type="ECO:0000256" key="2">
    <source>
        <dbReference type="ARBA" id="ARBA00022801"/>
    </source>
</evidence>
<keyword evidence="2" id="KW-0378">Hydrolase</keyword>
<dbReference type="AlphaFoldDB" id="A0A4Q8AIF7"/>
<dbReference type="Gene3D" id="2.60.40.10">
    <property type="entry name" value="Immunoglobulins"/>
    <property type="match status" value="1"/>
</dbReference>
<dbReference type="SUPFAM" id="SSF52279">
    <property type="entry name" value="Beta-D-glucan exohydrolase, C-terminal domain"/>
    <property type="match status" value="1"/>
</dbReference>
<protein>
    <submittedName>
        <fullName evidence="4">Fibronectin type III domain protein</fullName>
    </submittedName>
</protein>
<dbReference type="InterPro" id="IPR036881">
    <property type="entry name" value="Glyco_hydro_3_C_sf"/>
</dbReference>
<dbReference type="Gene3D" id="3.20.20.300">
    <property type="entry name" value="Glycoside hydrolase, family 3, N-terminal domain"/>
    <property type="match status" value="1"/>
</dbReference>
<evidence type="ECO:0000313" key="4">
    <source>
        <dbReference type="EMBL" id="RZU63711.1"/>
    </source>
</evidence>
<dbReference type="GO" id="GO:0004553">
    <property type="term" value="F:hydrolase activity, hydrolyzing O-glycosyl compounds"/>
    <property type="evidence" value="ECO:0007669"/>
    <property type="project" value="InterPro"/>
</dbReference>
<evidence type="ECO:0000313" key="5">
    <source>
        <dbReference type="Proteomes" id="UP000292685"/>
    </source>
</evidence>
<dbReference type="GO" id="GO:0005975">
    <property type="term" value="P:carbohydrate metabolic process"/>
    <property type="evidence" value="ECO:0007669"/>
    <property type="project" value="InterPro"/>
</dbReference>
<evidence type="ECO:0000256" key="1">
    <source>
        <dbReference type="ARBA" id="ARBA00005336"/>
    </source>
</evidence>
<dbReference type="InterPro" id="IPR036962">
    <property type="entry name" value="Glyco_hydro_3_N_sf"/>
</dbReference>
<dbReference type="RefSeq" id="WP_207219463.1">
    <property type="nucleotide sequence ID" value="NZ_SHLA01000001.1"/>
</dbReference>
<organism evidence="4 5">
    <name type="scientific">Zhihengliuella halotolerans</name>
    <dbReference type="NCBI Taxonomy" id="370736"/>
    <lineage>
        <taxon>Bacteria</taxon>
        <taxon>Bacillati</taxon>
        <taxon>Actinomycetota</taxon>
        <taxon>Actinomycetes</taxon>
        <taxon>Micrococcales</taxon>
        <taxon>Micrococcaceae</taxon>
        <taxon>Zhihengliuella</taxon>
    </lineage>
</organism>
<dbReference type="SMART" id="SM01217">
    <property type="entry name" value="Fn3_like"/>
    <property type="match status" value="1"/>
</dbReference>
<dbReference type="Pfam" id="PF01915">
    <property type="entry name" value="Glyco_hydro_3_C"/>
    <property type="match status" value="1"/>
</dbReference>
<evidence type="ECO:0000259" key="3">
    <source>
        <dbReference type="SMART" id="SM01217"/>
    </source>
</evidence>
<dbReference type="PANTHER" id="PTHR42715">
    <property type="entry name" value="BETA-GLUCOSIDASE"/>
    <property type="match status" value="1"/>
</dbReference>
<dbReference type="InterPro" id="IPR002772">
    <property type="entry name" value="Glyco_hydro_3_C"/>
</dbReference>
<dbReference type="Proteomes" id="UP000292685">
    <property type="component" value="Unassembled WGS sequence"/>
</dbReference>
<name>A0A4Q8AIF7_9MICC</name>
<keyword evidence="5" id="KW-1185">Reference proteome</keyword>
<proteinExistence type="inferred from homology"/>
<reference evidence="4 5" key="1">
    <citation type="submission" date="2019-02" db="EMBL/GenBank/DDBJ databases">
        <title>Sequencing the genomes of 1000 actinobacteria strains.</title>
        <authorList>
            <person name="Klenk H.-P."/>
        </authorList>
    </citation>
    <scope>NUCLEOTIDE SEQUENCE [LARGE SCALE GENOMIC DNA]</scope>
    <source>
        <strain evidence="4 5">DSM 17364</strain>
    </source>
</reference>
<dbReference type="InterPro" id="IPR050288">
    <property type="entry name" value="Cellulose_deg_GH3"/>
</dbReference>
<dbReference type="InterPro" id="IPR026891">
    <property type="entry name" value="Fn3-like"/>
</dbReference>